<evidence type="ECO:0000313" key="4">
    <source>
        <dbReference type="WBParaSite" id="Smp_315130.1"/>
    </source>
</evidence>
<name>A0A5K4F454_SCHMA</name>
<dbReference type="Gene3D" id="1.10.220.10">
    <property type="entry name" value="Annexin"/>
    <property type="match status" value="1"/>
</dbReference>
<dbReference type="InterPro" id="IPR037104">
    <property type="entry name" value="Annexin_sf"/>
</dbReference>
<dbReference type="WBParaSite" id="Smp_315130.1">
    <property type="protein sequence ID" value="Smp_315130.1"/>
    <property type="gene ID" value="Smp_315130"/>
</dbReference>
<organism evidence="4">
    <name type="scientific">Schistosoma mansoni</name>
    <name type="common">Blood fluke</name>
    <dbReference type="NCBI Taxonomy" id="6183"/>
    <lineage>
        <taxon>Eukaryota</taxon>
        <taxon>Metazoa</taxon>
        <taxon>Spiralia</taxon>
        <taxon>Lophotrochozoa</taxon>
        <taxon>Platyhelminthes</taxon>
        <taxon>Trematoda</taxon>
        <taxon>Digenea</taxon>
        <taxon>Strigeidida</taxon>
        <taxon>Schistosomatoidea</taxon>
        <taxon>Schistosomatidae</taxon>
        <taxon>Schistosoma</taxon>
    </lineage>
</organism>
<dbReference type="GO" id="GO:0005544">
    <property type="term" value="F:calcium-dependent phospholipid binding"/>
    <property type="evidence" value="ECO:0007669"/>
    <property type="project" value="InterPro"/>
</dbReference>
<dbReference type="InParanoid" id="A0A5K4F454"/>
<dbReference type="InterPro" id="IPR018502">
    <property type="entry name" value="Annexin_repeat"/>
</dbReference>
<protein>
    <submittedName>
        <fullName evidence="4">Uncharacterized protein</fullName>
    </submittedName>
</protein>
<dbReference type="AlphaFoldDB" id="A0A5K4F454"/>
<evidence type="ECO:0000256" key="2">
    <source>
        <dbReference type="ARBA" id="ARBA00022737"/>
    </source>
</evidence>
<sequence length="80" mass="9162">MNRMVAGKIQFAVRFNPSFKMYGDKGSWPVYQSQTKSSEFDLGSICIEFQKCQDSSLEDWIRNETSGDYQRLLLALIGAE</sequence>
<keyword evidence="3" id="KW-0041">Annexin</keyword>
<dbReference type="GO" id="GO:0005509">
    <property type="term" value="F:calcium ion binding"/>
    <property type="evidence" value="ECO:0007669"/>
    <property type="project" value="InterPro"/>
</dbReference>
<keyword evidence="2" id="KW-0677">Repeat</keyword>
<evidence type="ECO:0000256" key="3">
    <source>
        <dbReference type="ARBA" id="ARBA00023216"/>
    </source>
</evidence>
<comment type="similarity">
    <text evidence="1">Belongs to the annexin family.</text>
</comment>
<accession>A0A5K4F454</accession>
<reference evidence="4" key="1">
    <citation type="submission" date="2019-11" db="UniProtKB">
        <authorList>
            <consortium name="WormBaseParasite"/>
        </authorList>
    </citation>
    <scope>IDENTIFICATION</scope>
    <source>
        <strain evidence="4">Puerto Rican</strain>
    </source>
</reference>
<dbReference type="Pfam" id="PF00191">
    <property type="entry name" value="Annexin"/>
    <property type="match status" value="1"/>
</dbReference>
<proteinExistence type="inferred from homology"/>
<evidence type="ECO:0000256" key="1">
    <source>
        <dbReference type="ARBA" id="ARBA00007831"/>
    </source>
</evidence>
<dbReference type="STRING" id="6183.A0A5K4F454"/>
<dbReference type="SUPFAM" id="SSF47874">
    <property type="entry name" value="Annexin"/>
    <property type="match status" value="1"/>
</dbReference>